<organism evidence="6 7">
    <name type="scientific">Duganella aquatilis</name>
    <dbReference type="NCBI Taxonomy" id="2666082"/>
    <lineage>
        <taxon>Bacteria</taxon>
        <taxon>Pseudomonadati</taxon>
        <taxon>Pseudomonadota</taxon>
        <taxon>Betaproteobacteria</taxon>
        <taxon>Burkholderiales</taxon>
        <taxon>Oxalobacteraceae</taxon>
        <taxon>Telluria group</taxon>
        <taxon>Duganella</taxon>
    </lineage>
</organism>
<evidence type="ECO:0000256" key="1">
    <source>
        <dbReference type="ARBA" id="ARBA00022553"/>
    </source>
</evidence>
<dbReference type="AlphaFoldDB" id="A0A844D6E6"/>
<dbReference type="Gene3D" id="3.40.50.2300">
    <property type="match status" value="1"/>
</dbReference>
<dbReference type="CDD" id="cd06170">
    <property type="entry name" value="LuxR_C_like"/>
    <property type="match status" value="1"/>
</dbReference>
<dbReference type="SMART" id="SM00421">
    <property type="entry name" value="HTH_LUXR"/>
    <property type="match status" value="1"/>
</dbReference>
<dbReference type="PROSITE" id="PS50043">
    <property type="entry name" value="HTH_LUXR_2"/>
    <property type="match status" value="1"/>
</dbReference>
<keyword evidence="1 3" id="KW-0597">Phosphoprotein</keyword>
<dbReference type="InterPro" id="IPR001789">
    <property type="entry name" value="Sig_transdc_resp-reg_receiver"/>
</dbReference>
<name>A0A844D6E6_9BURK</name>
<dbReference type="Pfam" id="PF00072">
    <property type="entry name" value="Response_reg"/>
    <property type="match status" value="1"/>
</dbReference>
<dbReference type="InterPro" id="IPR039420">
    <property type="entry name" value="WalR-like"/>
</dbReference>
<dbReference type="GO" id="GO:0006355">
    <property type="term" value="P:regulation of DNA-templated transcription"/>
    <property type="evidence" value="ECO:0007669"/>
    <property type="project" value="InterPro"/>
</dbReference>
<dbReference type="RefSeq" id="WP_154358510.1">
    <property type="nucleotide sequence ID" value="NZ_WKJL01000010.1"/>
</dbReference>
<dbReference type="EMBL" id="WKJL01000010">
    <property type="protein sequence ID" value="MRW85435.1"/>
    <property type="molecule type" value="Genomic_DNA"/>
</dbReference>
<evidence type="ECO:0000256" key="3">
    <source>
        <dbReference type="PROSITE-ProRule" id="PRU00169"/>
    </source>
</evidence>
<evidence type="ECO:0000259" key="5">
    <source>
        <dbReference type="PROSITE" id="PS50110"/>
    </source>
</evidence>
<dbReference type="PRINTS" id="PR00038">
    <property type="entry name" value="HTHLUXR"/>
</dbReference>
<dbReference type="PANTHER" id="PTHR43214">
    <property type="entry name" value="TWO-COMPONENT RESPONSE REGULATOR"/>
    <property type="match status" value="1"/>
</dbReference>
<dbReference type="SUPFAM" id="SSF52172">
    <property type="entry name" value="CheY-like"/>
    <property type="match status" value="1"/>
</dbReference>
<dbReference type="InterPro" id="IPR000792">
    <property type="entry name" value="Tscrpt_reg_LuxR_C"/>
</dbReference>
<protein>
    <submittedName>
        <fullName evidence="6">Response regulator</fullName>
    </submittedName>
</protein>
<dbReference type="InterPro" id="IPR058245">
    <property type="entry name" value="NreC/VraR/RcsB-like_REC"/>
</dbReference>
<keyword evidence="7" id="KW-1185">Reference proteome</keyword>
<comment type="caution">
    <text evidence="6">The sequence shown here is derived from an EMBL/GenBank/DDBJ whole genome shotgun (WGS) entry which is preliminary data.</text>
</comment>
<keyword evidence="2" id="KW-0238">DNA-binding</keyword>
<dbReference type="InterPro" id="IPR011006">
    <property type="entry name" value="CheY-like_superfamily"/>
</dbReference>
<proteinExistence type="predicted"/>
<evidence type="ECO:0000313" key="6">
    <source>
        <dbReference type="EMBL" id="MRW85435.1"/>
    </source>
</evidence>
<feature type="domain" description="HTH luxR-type" evidence="4">
    <location>
        <begin position="141"/>
        <end position="206"/>
    </location>
</feature>
<dbReference type="GO" id="GO:0003677">
    <property type="term" value="F:DNA binding"/>
    <property type="evidence" value="ECO:0007669"/>
    <property type="project" value="UniProtKB-KW"/>
</dbReference>
<dbReference type="PROSITE" id="PS50110">
    <property type="entry name" value="RESPONSE_REGULATORY"/>
    <property type="match status" value="1"/>
</dbReference>
<dbReference type="CDD" id="cd17535">
    <property type="entry name" value="REC_NarL-like"/>
    <property type="match status" value="1"/>
</dbReference>
<evidence type="ECO:0000313" key="7">
    <source>
        <dbReference type="Proteomes" id="UP000439986"/>
    </source>
</evidence>
<feature type="modified residue" description="4-aspartylphosphate" evidence="3">
    <location>
        <position position="60"/>
    </location>
</feature>
<gene>
    <name evidence="6" type="ORF">GJ698_15220</name>
</gene>
<dbReference type="Pfam" id="PF00196">
    <property type="entry name" value="GerE"/>
    <property type="match status" value="1"/>
</dbReference>
<dbReference type="Proteomes" id="UP000439986">
    <property type="component" value="Unassembled WGS sequence"/>
</dbReference>
<feature type="domain" description="Response regulatory" evidence="5">
    <location>
        <begin position="9"/>
        <end position="125"/>
    </location>
</feature>
<dbReference type="SMART" id="SM00448">
    <property type="entry name" value="REC"/>
    <property type="match status" value="1"/>
</dbReference>
<dbReference type="PANTHER" id="PTHR43214:SF43">
    <property type="entry name" value="TWO-COMPONENT RESPONSE REGULATOR"/>
    <property type="match status" value="1"/>
</dbReference>
<evidence type="ECO:0000259" key="4">
    <source>
        <dbReference type="PROSITE" id="PS50043"/>
    </source>
</evidence>
<dbReference type="SUPFAM" id="SSF46894">
    <property type="entry name" value="C-terminal effector domain of the bipartite response regulators"/>
    <property type="match status" value="1"/>
</dbReference>
<dbReference type="GO" id="GO:0000160">
    <property type="term" value="P:phosphorelay signal transduction system"/>
    <property type="evidence" value="ECO:0007669"/>
    <property type="project" value="InterPro"/>
</dbReference>
<accession>A0A844D6E6</accession>
<reference evidence="6 7" key="1">
    <citation type="submission" date="2019-11" db="EMBL/GenBank/DDBJ databases">
        <title>Novel species isolated from a subtropical stream in China.</title>
        <authorList>
            <person name="Lu H."/>
        </authorList>
    </citation>
    <scope>NUCLEOTIDE SEQUENCE [LARGE SCALE GENOMIC DNA]</scope>
    <source>
        <strain evidence="6 7">FT26W</strain>
    </source>
</reference>
<sequence>MSLNPAPIRILIADDHALFRNGIAALLAQQANMKLVAEASDGRSAIQLYREYQPNITLMDLQMNGMDGIASIEAIRDFDPGARIIALTTYRSEVLVQRAIRAGVCSYLLKSMLISDLITTIDCVHRGQRYMPSEVAQMLSFSIANEQLTRREIDVLSLAAKGNSNKMIAKQLGIGEDTVKSYMSTLFGKLGANDRTHAVALALRDGLISN</sequence>
<evidence type="ECO:0000256" key="2">
    <source>
        <dbReference type="ARBA" id="ARBA00023125"/>
    </source>
</evidence>
<dbReference type="InterPro" id="IPR016032">
    <property type="entry name" value="Sig_transdc_resp-reg_C-effctor"/>
</dbReference>